<dbReference type="PANTHER" id="PTHR43166">
    <property type="entry name" value="AMINO ACID IMPORT ATP-BINDING PROTEIN"/>
    <property type="match status" value="1"/>
</dbReference>
<evidence type="ECO:0000256" key="1">
    <source>
        <dbReference type="ARBA" id="ARBA00022448"/>
    </source>
</evidence>
<dbReference type="AlphaFoldDB" id="A0A0L6W4Y9"/>
<dbReference type="SUPFAM" id="SSF55021">
    <property type="entry name" value="ACT-like"/>
    <property type="match status" value="1"/>
</dbReference>
<keyword evidence="2" id="KW-1003">Cell membrane</keyword>
<dbReference type="SUPFAM" id="SSF52540">
    <property type="entry name" value="P-loop containing nucleoside triphosphate hydrolases"/>
    <property type="match status" value="1"/>
</dbReference>
<organism evidence="9 10">
    <name type="scientific">Thermincola ferriacetica</name>
    <dbReference type="NCBI Taxonomy" id="281456"/>
    <lineage>
        <taxon>Bacteria</taxon>
        <taxon>Bacillati</taxon>
        <taxon>Bacillota</taxon>
        <taxon>Clostridia</taxon>
        <taxon>Eubacteriales</taxon>
        <taxon>Thermincolaceae</taxon>
        <taxon>Thermincola</taxon>
    </lineage>
</organism>
<keyword evidence="6" id="KW-0029">Amino-acid transport</keyword>
<dbReference type="CDD" id="cd03258">
    <property type="entry name" value="ABC_MetN_methionine_transporter"/>
    <property type="match status" value="1"/>
</dbReference>
<dbReference type="InterPro" id="IPR045865">
    <property type="entry name" value="ACT-like_dom_sf"/>
</dbReference>
<dbReference type="GO" id="GO:0016887">
    <property type="term" value="F:ATP hydrolysis activity"/>
    <property type="evidence" value="ECO:0007669"/>
    <property type="project" value="InterPro"/>
</dbReference>
<dbReference type="InterPro" id="IPR050086">
    <property type="entry name" value="MetN_ABC_transporter-like"/>
</dbReference>
<dbReference type="SMART" id="SM00382">
    <property type="entry name" value="AAA"/>
    <property type="match status" value="1"/>
</dbReference>
<dbReference type="Gene3D" id="3.40.50.300">
    <property type="entry name" value="P-loop containing nucleotide triphosphate hydrolases"/>
    <property type="match status" value="1"/>
</dbReference>
<dbReference type="Gene3D" id="3.30.70.260">
    <property type="match status" value="1"/>
</dbReference>
<dbReference type="SMART" id="SM00930">
    <property type="entry name" value="NIL"/>
    <property type="match status" value="1"/>
</dbReference>
<dbReference type="InterPro" id="IPR018449">
    <property type="entry name" value="NIL_domain"/>
</dbReference>
<dbReference type="GO" id="GO:0005524">
    <property type="term" value="F:ATP binding"/>
    <property type="evidence" value="ECO:0007669"/>
    <property type="project" value="UniProtKB-KW"/>
</dbReference>
<dbReference type="InterPro" id="IPR003593">
    <property type="entry name" value="AAA+_ATPase"/>
</dbReference>
<evidence type="ECO:0000313" key="10">
    <source>
        <dbReference type="Proteomes" id="UP000037175"/>
    </source>
</evidence>
<evidence type="ECO:0000259" key="8">
    <source>
        <dbReference type="PROSITE" id="PS50893"/>
    </source>
</evidence>
<dbReference type="PROSITE" id="PS50893">
    <property type="entry name" value="ABC_TRANSPORTER_2"/>
    <property type="match status" value="1"/>
</dbReference>
<dbReference type="GO" id="GO:0006865">
    <property type="term" value="P:amino acid transport"/>
    <property type="evidence" value="ECO:0007669"/>
    <property type="project" value="UniProtKB-KW"/>
</dbReference>
<dbReference type="Proteomes" id="UP000037175">
    <property type="component" value="Unassembled WGS sequence"/>
</dbReference>
<evidence type="ECO:0000256" key="2">
    <source>
        <dbReference type="ARBA" id="ARBA00022475"/>
    </source>
</evidence>
<dbReference type="InterPro" id="IPR027417">
    <property type="entry name" value="P-loop_NTPase"/>
</dbReference>
<evidence type="ECO:0000256" key="6">
    <source>
        <dbReference type="ARBA" id="ARBA00022970"/>
    </source>
</evidence>
<dbReference type="RefSeq" id="WP_013121112.1">
    <property type="nucleotide sequence ID" value="NZ_LGTE01000003.1"/>
</dbReference>
<name>A0A0L6W4Y9_9FIRM</name>
<dbReference type="FunFam" id="3.40.50.300:FF:000233">
    <property type="entry name" value="Methionine import ATP-binding protein MetN"/>
    <property type="match status" value="1"/>
</dbReference>
<keyword evidence="7" id="KW-0472">Membrane</keyword>
<dbReference type="InterPro" id="IPR017871">
    <property type="entry name" value="ABC_transporter-like_CS"/>
</dbReference>
<proteinExistence type="predicted"/>
<evidence type="ECO:0000313" key="9">
    <source>
        <dbReference type="EMBL" id="KNZ70600.1"/>
    </source>
</evidence>
<evidence type="ECO:0000256" key="7">
    <source>
        <dbReference type="ARBA" id="ARBA00023136"/>
    </source>
</evidence>
<dbReference type="InterPro" id="IPR003439">
    <property type="entry name" value="ABC_transporter-like_ATP-bd"/>
</dbReference>
<protein>
    <submittedName>
        <fullName evidence="9">ABC transporter</fullName>
    </submittedName>
</protein>
<feature type="domain" description="ABC transporter" evidence="8">
    <location>
        <begin position="2"/>
        <end position="241"/>
    </location>
</feature>
<dbReference type="PATRIC" id="fig|281456.6.peg.830"/>
<accession>A0A0L6W4Y9</accession>
<evidence type="ECO:0000256" key="3">
    <source>
        <dbReference type="ARBA" id="ARBA00022741"/>
    </source>
</evidence>
<dbReference type="Pfam" id="PF00005">
    <property type="entry name" value="ABC_tran"/>
    <property type="match status" value="1"/>
</dbReference>
<keyword evidence="5" id="KW-1278">Translocase</keyword>
<dbReference type="InterPro" id="IPR041701">
    <property type="entry name" value="MetN_ABC"/>
</dbReference>
<dbReference type="Pfam" id="PF09383">
    <property type="entry name" value="NIL"/>
    <property type="match status" value="1"/>
</dbReference>
<dbReference type="EMBL" id="LGTE01000003">
    <property type="protein sequence ID" value="KNZ70600.1"/>
    <property type="molecule type" value="Genomic_DNA"/>
</dbReference>
<comment type="caution">
    <text evidence="9">The sequence shown here is derived from an EMBL/GenBank/DDBJ whole genome shotgun (WGS) entry which is preliminary data.</text>
</comment>
<keyword evidence="10" id="KW-1185">Reference proteome</keyword>
<dbReference type="PROSITE" id="PS00211">
    <property type="entry name" value="ABC_TRANSPORTER_1"/>
    <property type="match status" value="1"/>
</dbReference>
<gene>
    <name evidence="9" type="ORF">Tfer_0784</name>
</gene>
<evidence type="ECO:0000256" key="4">
    <source>
        <dbReference type="ARBA" id="ARBA00022840"/>
    </source>
</evidence>
<keyword evidence="1" id="KW-0813">Transport</keyword>
<keyword evidence="4" id="KW-0067">ATP-binding</keyword>
<reference evidence="10" key="1">
    <citation type="submission" date="2015-07" db="EMBL/GenBank/DDBJ databases">
        <title>Complete Genome of Thermincola ferriacetica strain Z-0001T.</title>
        <authorList>
            <person name="Lusk B."/>
            <person name="Badalamenti J.P."/>
            <person name="Parameswaran P."/>
            <person name="Bond D.R."/>
            <person name="Torres C.I."/>
        </authorList>
    </citation>
    <scope>NUCLEOTIDE SEQUENCE [LARGE SCALE GENOMIC DNA]</scope>
    <source>
        <strain evidence="10">Z-0001</strain>
    </source>
</reference>
<evidence type="ECO:0000256" key="5">
    <source>
        <dbReference type="ARBA" id="ARBA00022967"/>
    </source>
</evidence>
<dbReference type="PANTHER" id="PTHR43166:SF30">
    <property type="entry name" value="METHIONINE IMPORT ATP-BINDING PROTEIN METN"/>
    <property type="match status" value="1"/>
</dbReference>
<keyword evidence="3" id="KW-0547">Nucleotide-binding</keyword>
<sequence>MIKIEGLSKVFHTAAGEIAALRNINLHIKKGEIAGIIGYSGAGKSTLVRCINLLEKPTEGSVIVDGREITVLQGRELRDARRKIGMIFQHFNLLYSRTVRDNVAFPLEIAGMSKTQINKRVADLLELVGLSERAAAYPAQLSGGQKQRVGIARALANEPKVLLCDEATSALDPSTTQSILSLLKDINRELNLTIVVITHEMQVIKEICDTVSVIENGQIIESGPVMDVFAHPRKETTKGFIQSLYNVEIPQEFYRQIKAAGRYHRLVRVVFTGAPAAEPVVAELVRHCGIQVNIMAGNIDYIKGAPLGILTLDLAGEQADILQAIQYLKDKKLYVEVLDHAG</sequence>